<name>F4RF43_MELLP</name>
<dbReference type="RefSeq" id="XP_007407726.1">
    <property type="nucleotide sequence ID" value="XM_007407664.1"/>
</dbReference>
<dbReference type="VEuPathDB" id="FungiDB:MELLADRAFT_124392"/>
<feature type="signal peptide" evidence="1">
    <location>
        <begin position="1"/>
        <end position="18"/>
    </location>
</feature>
<dbReference type="EMBL" id="GL883099">
    <property type="protein sequence ID" value="EGG08752.1"/>
    <property type="molecule type" value="Genomic_DNA"/>
</dbReference>
<accession>F4RF43</accession>
<dbReference type="HOGENOM" id="CLU_196965_0_0_1"/>
<reference evidence="3" key="1">
    <citation type="journal article" date="2011" name="Proc. Natl. Acad. Sci. U.S.A.">
        <title>Obligate biotrophy features unraveled by the genomic analysis of rust fungi.</title>
        <authorList>
            <person name="Duplessis S."/>
            <person name="Cuomo C.A."/>
            <person name="Lin Y.-C."/>
            <person name="Aerts A."/>
            <person name="Tisserant E."/>
            <person name="Veneault-Fourrey C."/>
            <person name="Joly D.L."/>
            <person name="Hacquard S."/>
            <person name="Amselem J."/>
            <person name="Cantarel B.L."/>
            <person name="Chiu R."/>
            <person name="Coutinho P.M."/>
            <person name="Feau N."/>
            <person name="Field M."/>
            <person name="Frey P."/>
            <person name="Gelhaye E."/>
            <person name="Goldberg J."/>
            <person name="Grabherr M.G."/>
            <person name="Kodira C.D."/>
            <person name="Kohler A."/>
            <person name="Kuees U."/>
            <person name="Lindquist E.A."/>
            <person name="Lucas S.M."/>
            <person name="Mago R."/>
            <person name="Mauceli E."/>
            <person name="Morin E."/>
            <person name="Murat C."/>
            <person name="Pangilinan J.L."/>
            <person name="Park R."/>
            <person name="Pearson M."/>
            <person name="Quesneville H."/>
            <person name="Rouhier N."/>
            <person name="Sakthikumar S."/>
            <person name="Salamov A.A."/>
            <person name="Schmutz J."/>
            <person name="Selles B."/>
            <person name="Shapiro H."/>
            <person name="Tanguay P."/>
            <person name="Tuskan G.A."/>
            <person name="Henrissat B."/>
            <person name="Van de Peer Y."/>
            <person name="Rouze P."/>
            <person name="Ellis J.G."/>
            <person name="Dodds P.N."/>
            <person name="Schein J.E."/>
            <person name="Zhong S."/>
            <person name="Hamelin R.C."/>
            <person name="Grigoriev I.V."/>
            <person name="Szabo L.J."/>
            <person name="Martin F."/>
        </authorList>
    </citation>
    <scope>NUCLEOTIDE SEQUENCE [LARGE SCALE GENOMIC DNA]</scope>
    <source>
        <strain evidence="3">98AG31 / pathotype 3-4-7</strain>
    </source>
</reference>
<proteinExistence type="predicted"/>
<organism evidence="3">
    <name type="scientific">Melampsora larici-populina (strain 98AG31 / pathotype 3-4-7)</name>
    <name type="common">Poplar leaf rust fungus</name>
    <dbReference type="NCBI Taxonomy" id="747676"/>
    <lineage>
        <taxon>Eukaryota</taxon>
        <taxon>Fungi</taxon>
        <taxon>Dikarya</taxon>
        <taxon>Basidiomycota</taxon>
        <taxon>Pucciniomycotina</taxon>
        <taxon>Pucciniomycetes</taxon>
        <taxon>Pucciniales</taxon>
        <taxon>Melampsoraceae</taxon>
        <taxon>Melampsora</taxon>
    </lineage>
</organism>
<feature type="chain" id="PRO_5003321558" evidence="1">
    <location>
        <begin position="19"/>
        <end position="80"/>
    </location>
</feature>
<gene>
    <name evidence="2" type="ORF">MELLADRAFT_124392</name>
</gene>
<dbReference type="AlphaFoldDB" id="F4RF43"/>
<dbReference type="Proteomes" id="UP000001072">
    <property type="component" value="Unassembled WGS sequence"/>
</dbReference>
<dbReference type="KEGG" id="mlr:MELLADRAFT_124392"/>
<sequence length="80" mass="8433">MLFFKLAIAAILAVTISAIPNQKDVAATDSLMQRRSTTNPVFEKKPSGGDKCTTCDSSECLSISSGCIDLGCCHPRNGVP</sequence>
<evidence type="ECO:0000313" key="2">
    <source>
        <dbReference type="EMBL" id="EGG08752.1"/>
    </source>
</evidence>
<dbReference type="GeneID" id="18926758"/>
<evidence type="ECO:0000256" key="1">
    <source>
        <dbReference type="SAM" id="SignalP"/>
    </source>
</evidence>
<dbReference type="InParanoid" id="F4RF43"/>
<evidence type="ECO:0000313" key="3">
    <source>
        <dbReference type="Proteomes" id="UP000001072"/>
    </source>
</evidence>
<protein>
    <submittedName>
        <fullName evidence="2">Secreted protein</fullName>
    </submittedName>
</protein>
<keyword evidence="1" id="KW-0732">Signal</keyword>
<keyword evidence="3" id="KW-1185">Reference proteome</keyword>